<evidence type="ECO:0000313" key="10">
    <source>
        <dbReference type="EnsemblMetazoa" id="PPAI010729-PA"/>
    </source>
</evidence>
<dbReference type="GO" id="GO:0005654">
    <property type="term" value="C:nucleoplasm"/>
    <property type="evidence" value="ECO:0007669"/>
    <property type="project" value="TreeGrafter"/>
</dbReference>
<keyword evidence="6" id="KW-0805">Transcription regulation</keyword>
<proteinExistence type="predicted"/>
<keyword evidence="8" id="KW-0539">Nucleus</keyword>
<dbReference type="Pfam" id="PF13912">
    <property type="entry name" value="zf-C2H2_6"/>
    <property type="match status" value="1"/>
</dbReference>
<evidence type="ECO:0000256" key="7">
    <source>
        <dbReference type="ARBA" id="ARBA00023163"/>
    </source>
</evidence>
<dbReference type="FunFam" id="3.30.160.60:FF:000446">
    <property type="entry name" value="Zinc finger protein"/>
    <property type="match status" value="1"/>
</dbReference>
<dbReference type="GO" id="GO:0001227">
    <property type="term" value="F:DNA-binding transcription repressor activity, RNA polymerase II-specific"/>
    <property type="evidence" value="ECO:0007669"/>
    <property type="project" value="TreeGrafter"/>
</dbReference>
<evidence type="ECO:0000256" key="9">
    <source>
        <dbReference type="SAM" id="MobiDB-lite"/>
    </source>
</evidence>
<feature type="compositionally biased region" description="Polar residues" evidence="9">
    <location>
        <begin position="312"/>
        <end position="322"/>
    </location>
</feature>
<keyword evidence="3" id="KW-0677">Repeat</keyword>
<dbReference type="PROSITE" id="PS51915">
    <property type="entry name" value="ZAD"/>
    <property type="match status" value="1"/>
</dbReference>
<dbReference type="AlphaFoldDB" id="A0A1B0DQD8"/>
<evidence type="ECO:0000256" key="1">
    <source>
        <dbReference type="ARBA" id="ARBA00004123"/>
    </source>
</evidence>
<dbReference type="SMART" id="SM00868">
    <property type="entry name" value="zf-AD"/>
    <property type="match status" value="1"/>
</dbReference>
<keyword evidence="11" id="KW-1185">Reference proteome</keyword>
<evidence type="ECO:0000256" key="3">
    <source>
        <dbReference type="ARBA" id="ARBA00022737"/>
    </source>
</evidence>
<dbReference type="Proteomes" id="UP000092462">
    <property type="component" value="Unassembled WGS sequence"/>
</dbReference>
<sequence length="530" mass="60625">MGCSDIAGNCRACQIKTQEESPKIFIFNTVKLPDIFKETTSLDIHENDGLPKVLCCSCYDRLLDAYNFRKMCSAAALHFQEILSMEISEEKYNPPETQSNPHLTETSLTYIKIESDSDEPSSPLRNEQNHLPDDASSDISDSISLGDKVLDAIKAEPDDDASLISHVNKDRDKGLRIPEEPTKLECGICNSSFHHKSRLEMHIWTEHLPFKARECKICGMEFKSASSLSNHLRTHENTKASEDQNDNNQHVCVFCGVGNKTEEELRNHTNTHKKNKKWLCVYCNFRTIKKFNLQRHVKTVHHGAKRSHDSHFSQSQGSFRTEASPRNHTERVEVVKKQVSRVSEIKTVTESVSNSQMTTNAKKKHITCELCSMKFSRRANLTQHVKIVHQRIKNHHCSVCKKSFGTSKSLKNHFMLHTGERPHACTKCPKRFIASDKLKMHMKTHTRENILSCELCPFTTACNYRMKRHVKSVHETVKDYQCPHCGRAFSTLIALKSHVLTHCNECGMRFSQRSNLMIHLKTHLESISKA</sequence>
<evidence type="ECO:0000256" key="8">
    <source>
        <dbReference type="ARBA" id="ARBA00023242"/>
    </source>
</evidence>
<evidence type="ECO:0000256" key="4">
    <source>
        <dbReference type="ARBA" id="ARBA00022771"/>
    </source>
</evidence>
<dbReference type="SMART" id="SM00355">
    <property type="entry name" value="ZnF_C2H2"/>
    <property type="match status" value="10"/>
</dbReference>
<dbReference type="Pfam" id="PF07776">
    <property type="entry name" value="zf-AD"/>
    <property type="match status" value="1"/>
</dbReference>
<dbReference type="GO" id="GO:0008270">
    <property type="term" value="F:zinc ion binding"/>
    <property type="evidence" value="ECO:0007669"/>
    <property type="project" value="UniProtKB-UniRule"/>
</dbReference>
<dbReference type="EnsemblMetazoa" id="PPAI010729-RA">
    <property type="protein sequence ID" value="PPAI010729-PA"/>
    <property type="gene ID" value="PPAI010729"/>
</dbReference>
<dbReference type="InterPro" id="IPR012934">
    <property type="entry name" value="Znf_AD"/>
</dbReference>
<feature type="region of interest" description="Disordered" evidence="9">
    <location>
        <begin position="115"/>
        <end position="140"/>
    </location>
</feature>
<dbReference type="Pfam" id="PF00096">
    <property type="entry name" value="zf-C2H2"/>
    <property type="match status" value="5"/>
</dbReference>
<keyword evidence="7" id="KW-0804">Transcription</keyword>
<dbReference type="PROSITE" id="PS00028">
    <property type="entry name" value="ZINC_FINGER_C2H2_1"/>
    <property type="match status" value="6"/>
</dbReference>
<dbReference type="SUPFAM" id="SSF57716">
    <property type="entry name" value="Glucocorticoid receptor-like (DNA-binding domain)"/>
    <property type="match status" value="1"/>
</dbReference>
<dbReference type="PROSITE" id="PS50157">
    <property type="entry name" value="ZINC_FINGER_C2H2_2"/>
    <property type="match status" value="7"/>
</dbReference>
<accession>A0A1B0DQD8</accession>
<evidence type="ECO:0000313" key="11">
    <source>
        <dbReference type="Proteomes" id="UP000092462"/>
    </source>
</evidence>
<dbReference type="VEuPathDB" id="VectorBase:PPAPM1_011711"/>
<dbReference type="InterPro" id="IPR036236">
    <property type="entry name" value="Znf_C2H2_sf"/>
</dbReference>
<keyword evidence="4" id="KW-0863">Zinc-finger</keyword>
<dbReference type="SUPFAM" id="SSF57667">
    <property type="entry name" value="beta-beta-alpha zinc fingers"/>
    <property type="match status" value="5"/>
</dbReference>
<comment type="subcellular location">
    <subcellularLocation>
        <location evidence="1">Nucleus</location>
    </subcellularLocation>
</comment>
<dbReference type="FunFam" id="3.30.160.60:FF:000012">
    <property type="entry name" value="RB-associated KRAB zinc finger protein-like"/>
    <property type="match status" value="1"/>
</dbReference>
<dbReference type="PANTHER" id="PTHR24399:SF23">
    <property type="entry name" value="C2H2-TYPE DOMAIN-CONTAINING PROTEIN"/>
    <property type="match status" value="1"/>
</dbReference>
<dbReference type="Gene3D" id="3.40.1800.20">
    <property type="match status" value="1"/>
</dbReference>
<organism evidence="10 11">
    <name type="scientific">Phlebotomus papatasi</name>
    <name type="common">Sandfly</name>
    <dbReference type="NCBI Taxonomy" id="29031"/>
    <lineage>
        <taxon>Eukaryota</taxon>
        <taxon>Metazoa</taxon>
        <taxon>Ecdysozoa</taxon>
        <taxon>Arthropoda</taxon>
        <taxon>Hexapoda</taxon>
        <taxon>Insecta</taxon>
        <taxon>Pterygota</taxon>
        <taxon>Neoptera</taxon>
        <taxon>Endopterygota</taxon>
        <taxon>Diptera</taxon>
        <taxon>Nematocera</taxon>
        <taxon>Psychodoidea</taxon>
        <taxon>Psychodidae</taxon>
        <taxon>Phlebotomus</taxon>
        <taxon>Phlebotomus</taxon>
    </lineage>
</organism>
<reference evidence="10" key="1">
    <citation type="submission" date="2022-08" db="UniProtKB">
        <authorList>
            <consortium name="EnsemblMetazoa"/>
        </authorList>
    </citation>
    <scope>IDENTIFICATION</scope>
    <source>
        <strain evidence="10">Israel</strain>
    </source>
</reference>
<evidence type="ECO:0000256" key="6">
    <source>
        <dbReference type="ARBA" id="ARBA00023015"/>
    </source>
</evidence>
<feature type="region of interest" description="Disordered" evidence="9">
    <location>
        <begin position="302"/>
        <end position="331"/>
    </location>
</feature>
<keyword evidence="2" id="KW-0479">Metal-binding</keyword>
<dbReference type="Gene3D" id="3.30.160.60">
    <property type="entry name" value="Classic Zinc Finger"/>
    <property type="match status" value="7"/>
</dbReference>
<protein>
    <submittedName>
        <fullName evidence="10">Uncharacterized protein</fullName>
    </submittedName>
</protein>
<evidence type="ECO:0000256" key="2">
    <source>
        <dbReference type="ARBA" id="ARBA00022723"/>
    </source>
</evidence>
<name>A0A1B0DQD8_PHLPP</name>
<dbReference type="VEuPathDB" id="VectorBase:PPAI010729"/>
<dbReference type="GO" id="GO:0000978">
    <property type="term" value="F:RNA polymerase II cis-regulatory region sequence-specific DNA binding"/>
    <property type="evidence" value="ECO:0007669"/>
    <property type="project" value="TreeGrafter"/>
</dbReference>
<evidence type="ECO:0000256" key="5">
    <source>
        <dbReference type="ARBA" id="ARBA00022833"/>
    </source>
</evidence>
<dbReference type="EMBL" id="AJVK01008547">
    <property type="status" value="NOT_ANNOTATED_CDS"/>
    <property type="molecule type" value="Genomic_DNA"/>
</dbReference>
<keyword evidence="5" id="KW-0862">Zinc</keyword>
<dbReference type="PANTHER" id="PTHR24399">
    <property type="entry name" value="ZINC FINGER AND BTB DOMAIN-CONTAINING"/>
    <property type="match status" value="1"/>
</dbReference>
<dbReference type="InterPro" id="IPR013087">
    <property type="entry name" value="Znf_C2H2_type"/>
</dbReference>